<evidence type="ECO:0000313" key="1">
    <source>
        <dbReference type="EMBL" id="KAF2543409.1"/>
    </source>
</evidence>
<comment type="caution">
    <text evidence="1">The sequence shown here is derived from an EMBL/GenBank/DDBJ whole genome shotgun (WGS) entry which is preliminary data.</text>
</comment>
<protein>
    <submittedName>
        <fullName evidence="1">Uncharacterized protein</fullName>
    </submittedName>
</protein>
<reference evidence="1" key="1">
    <citation type="submission" date="2019-12" db="EMBL/GenBank/DDBJ databases">
        <title>Genome sequencing and annotation of Brassica cretica.</title>
        <authorList>
            <person name="Studholme D.J."/>
            <person name="Sarris P.F."/>
        </authorList>
    </citation>
    <scope>NUCLEOTIDE SEQUENCE</scope>
    <source>
        <strain evidence="1">PFS-001/15</strain>
        <tissue evidence="1">Leaf</tissue>
    </source>
</reference>
<dbReference type="EMBL" id="QGKW02002005">
    <property type="protein sequence ID" value="KAF2543409.1"/>
    <property type="molecule type" value="Genomic_DNA"/>
</dbReference>
<name>A0A8S9GDD9_BRACR</name>
<gene>
    <name evidence="1" type="ORF">F2Q68_00032878</name>
</gene>
<accession>A0A8S9GDD9</accession>
<evidence type="ECO:0000313" key="2">
    <source>
        <dbReference type="Proteomes" id="UP000712281"/>
    </source>
</evidence>
<sequence>MPKTSRNSIQLSRERFTIERPKANNCSNREGGKRYYITYLCFQKLEGKTHKECFRSPQIQIRNPRNLQAILHTQKGPIEGFRVRRAFGETRNWKKETNFGFFLEGCDLMEAKRAHRELRSISPGGLGCDGVGIAEQSF</sequence>
<proteinExistence type="predicted"/>
<dbReference type="Proteomes" id="UP000712281">
    <property type="component" value="Unassembled WGS sequence"/>
</dbReference>
<organism evidence="1 2">
    <name type="scientific">Brassica cretica</name>
    <name type="common">Mustard</name>
    <dbReference type="NCBI Taxonomy" id="69181"/>
    <lineage>
        <taxon>Eukaryota</taxon>
        <taxon>Viridiplantae</taxon>
        <taxon>Streptophyta</taxon>
        <taxon>Embryophyta</taxon>
        <taxon>Tracheophyta</taxon>
        <taxon>Spermatophyta</taxon>
        <taxon>Magnoliopsida</taxon>
        <taxon>eudicotyledons</taxon>
        <taxon>Gunneridae</taxon>
        <taxon>Pentapetalae</taxon>
        <taxon>rosids</taxon>
        <taxon>malvids</taxon>
        <taxon>Brassicales</taxon>
        <taxon>Brassicaceae</taxon>
        <taxon>Brassiceae</taxon>
        <taxon>Brassica</taxon>
    </lineage>
</organism>
<dbReference type="AlphaFoldDB" id="A0A8S9GDD9"/>